<dbReference type="EMBL" id="JBHLTR010000082">
    <property type="protein sequence ID" value="MFC0561772.1"/>
    <property type="molecule type" value="Genomic_DNA"/>
</dbReference>
<dbReference type="RefSeq" id="WP_273843773.1">
    <property type="nucleotide sequence ID" value="NZ_JAQQWT010000007.1"/>
</dbReference>
<organism evidence="1 2">
    <name type="scientific">Halalkalibacter alkalisediminis</name>
    <dbReference type="NCBI Taxonomy" id="935616"/>
    <lineage>
        <taxon>Bacteria</taxon>
        <taxon>Bacillati</taxon>
        <taxon>Bacillota</taxon>
        <taxon>Bacilli</taxon>
        <taxon>Bacillales</taxon>
        <taxon>Bacillaceae</taxon>
        <taxon>Halalkalibacter</taxon>
    </lineage>
</organism>
<dbReference type="Pfam" id="PF14120">
    <property type="entry name" value="YhzD"/>
    <property type="match status" value="1"/>
</dbReference>
<comment type="caution">
    <text evidence="1">The sequence shown here is derived from an EMBL/GenBank/DDBJ whole genome shotgun (WGS) entry which is preliminary data.</text>
</comment>
<name>A0ABV6NND0_9BACI</name>
<sequence>MYEYFLTVFNPSGEIAFEERFEAESDEAAKKKGEALLSEKNYLEHTHRLTRSGKLLLFHR</sequence>
<evidence type="ECO:0000313" key="2">
    <source>
        <dbReference type="Proteomes" id="UP001589833"/>
    </source>
</evidence>
<proteinExistence type="predicted"/>
<dbReference type="InterPro" id="IPR025544">
    <property type="entry name" value="YhzD"/>
</dbReference>
<accession>A0ABV6NND0</accession>
<evidence type="ECO:0000313" key="1">
    <source>
        <dbReference type="EMBL" id="MFC0561772.1"/>
    </source>
</evidence>
<keyword evidence="2" id="KW-1185">Reference proteome</keyword>
<dbReference type="Proteomes" id="UP001589833">
    <property type="component" value="Unassembled WGS sequence"/>
</dbReference>
<protein>
    <submittedName>
        <fullName evidence="1">YhzD family protein</fullName>
    </submittedName>
</protein>
<reference evidence="1 2" key="1">
    <citation type="submission" date="2024-09" db="EMBL/GenBank/DDBJ databases">
        <authorList>
            <person name="Sun Q."/>
            <person name="Mori K."/>
        </authorList>
    </citation>
    <scope>NUCLEOTIDE SEQUENCE [LARGE SCALE GENOMIC DNA]</scope>
    <source>
        <strain evidence="1 2">NCAIM B.02301</strain>
    </source>
</reference>
<gene>
    <name evidence="1" type="ORF">ACFFH4_23095</name>
</gene>